<dbReference type="CDD" id="cd00187">
    <property type="entry name" value="TOP4c"/>
    <property type="match status" value="1"/>
</dbReference>
<sequence length="612" mass="67384">MAVARKVSMQLNGVARLGYRPDPLEKRVFGRLLSSSVSDGKDGEEWTAGSGKDGLQTPYGFIEKSEITDEIANSFLGYAMSVVRGRAIPDVRDGLKPVHRRILYAMHKMRSGAVSPYRKSARIVGEVMGKYHPHGDLSVYDALTLMAQPFGNNIPLIDGHGNFGSIDGESPAAMRYTECRLSSLCTEAVLPDIESKTVDFVPNFDATVQEPTVIPTRIPNLLVSGCIGIGVGIATTVPPFNLLEVLNALKLLLDKPSCTTEELMKIVPAPDFPTGGLVIGQAGIESVFKTGRGHFIIRSRMHTENIEQKPGKMRQAIVVTEIPYHVQKSKLIMSIAKLAKSKKMEGVVNVRDESNLSGVRIVIELKAAADPQEVWRILLKKTSLRSSFKANILALDCEGKVPKLHNVRQCLEKFIEFRKQVIVRRTKFFLEKAERRKHIVEGFLRVFTNFDEALDVIAGAHTGEDAEKQLMDPNGSFRMSKKQADAALAMLLRSMTRKDAKSFSKEIEELDQSITELQETLASDQKVVNTMKEEFAAVAKSVGSKGKRKSIVAAPLPDESEGITCKIVKGHCSERLTLERVLTPSQDVRAWLDLSVLGALSLNSTSTTRGVE</sequence>
<dbReference type="GO" id="GO:0009330">
    <property type="term" value="C:DNA topoisomerase type II (double strand cut, ATP-hydrolyzing) complex"/>
    <property type="evidence" value="ECO:0007669"/>
    <property type="project" value="TreeGrafter"/>
</dbReference>
<dbReference type="SUPFAM" id="SSF56719">
    <property type="entry name" value="Type II DNA topoisomerase"/>
    <property type="match status" value="1"/>
</dbReference>
<dbReference type="InterPro" id="IPR013760">
    <property type="entry name" value="Topo_IIA-like_dom_sf"/>
</dbReference>
<dbReference type="InterPro" id="IPR013758">
    <property type="entry name" value="Topo_IIA_A/C_ab"/>
</dbReference>
<dbReference type="Gene3D" id="1.10.268.10">
    <property type="entry name" value="Topoisomerase, domain 3"/>
    <property type="match status" value="1"/>
</dbReference>
<comment type="catalytic activity">
    <reaction evidence="1 7">
        <text>ATP-dependent breakage, passage and rejoining of double-stranded DNA.</text>
        <dbReference type="EC" id="5.6.2.2"/>
    </reaction>
</comment>
<dbReference type="Gene3D" id="3.90.199.10">
    <property type="entry name" value="Topoisomerase II, domain 5"/>
    <property type="match status" value="1"/>
</dbReference>
<dbReference type="FunFam" id="3.30.1360.40:FF:000002">
    <property type="entry name" value="DNA gyrase subunit A"/>
    <property type="match status" value="1"/>
</dbReference>
<dbReference type="Pfam" id="PF00521">
    <property type="entry name" value="DNA_topoisoIV"/>
    <property type="match status" value="1"/>
</dbReference>
<dbReference type="PANTHER" id="PTHR43493:SF5">
    <property type="entry name" value="DNA GYRASE SUBUNIT A, CHLOROPLASTIC_MITOCHONDRIAL"/>
    <property type="match status" value="1"/>
</dbReference>
<dbReference type="EMBL" id="HBHW01029217">
    <property type="protein sequence ID" value="CAE0054604.1"/>
    <property type="molecule type" value="Transcribed_RNA"/>
</dbReference>
<feature type="coiled-coil region" evidence="8">
    <location>
        <begin position="500"/>
        <end position="534"/>
    </location>
</feature>
<keyword evidence="5 7" id="KW-0238">DNA-binding</keyword>
<accession>A0A7S3EID0</accession>
<dbReference type="Gene3D" id="3.30.1360.40">
    <property type="match status" value="1"/>
</dbReference>
<dbReference type="InterPro" id="IPR050220">
    <property type="entry name" value="Type_II_DNA_Topoisomerases"/>
</dbReference>
<dbReference type="GO" id="GO:0003677">
    <property type="term" value="F:DNA binding"/>
    <property type="evidence" value="ECO:0007669"/>
    <property type="project" value="UniProtKB-UniRule"/>
</dbReference>
<keyword evidence="8" id="KW-0175">Coiled coil</keyword>
<evidence type="ECO:0000259" key="9">
    <source>
        <dbReference type="PROSITE" id="PS52040"/>
    </source>
</evidence>
<feature type="active site" description="O-(5'-phospho-DNA)-tyrosine intermediate" evidence="7">
    <location>
        <position position="176"/>
    </location>
</feature>
<dbReference type="GO" id="GO:0005524">
    <property type="term" value="F:ATP binding"/>
    <property type="evidence" value="ECO:0007669"/>
    <property type="project" value="InterPro"/>
</dbReference>
<dbReference type="PROSITE" id="PS52040">
    <property type="entry name" value="TOPO_IIA"/>
    <property type="match status" value="1"/>
</dbReference>
<proteinExistence type="inferred from homology"/>
<evidence type="ECO:0000313" key="12">
    <source>
        <dbReference type="EMBL" id="CAE0054616.1"/>
    </source>
</evidence>
<dbReference type="EC" id="5.6.2.2" evidence="3"/>
<dbReference type="InterPro" id="IPR013757">
    <property type="entry name" value="Topo_IIA_A_a_sf"/>
</dbReference>
<dbReference type="PANTHER" id="PTHR43493">
    <property type="entry name" value="DNA GYRASE/TOPOISOMERASE SUBUNIT A"/>
    <property type="match status" value="1"/>
</dbReference>
<dbReference type="EMBL" id="HBHW01029231">
    <property type="protein sequence ID" value="CAE0054616.1"/>
    <property type="molecule type" value="Transcribed_RNA"/>
</dbReference>
<gene>
    <name evidence="10" type="ORF">RMAR00112_LOCUS22633</name>
    <name evidence="11" type="ORF">RMAR00112_LOCUS22639</name>
    <name evidence="12" type="ORF">RMAR00112_LOCUS22645</name>
</gene>
<evidence type="ECO:0000313" key="10">
    <source>
        <dbReference type="EMBL" id="CAE0054604.1"/>
    </source>
</evidence>
<evidence type="ECO:0000256" key="3">
    <source>
        <dbReference type="ARBA" id="ARBA00012895"/>
    </source>
</evidence>
<reference evidence="10" key="1">
    <citation type="submission" date="2021-01" db="EMBL/GenBank/DDBJ databases">
        <authorList>
            <person name="Corre E."/>
            <person name="Pelletier E."/>
            <person name="Niang G."/>
            <person name="Scheremetjew M."/>
            <person name="Finn R."/>
            <person name="Kale V."/>
            <person name="Holt S."/>
            <person name="Cochrane G."/>
            <person name="Meng A."/>
            <person name="Brown T."/>
            <person name="Cohen L."/>
        </authorList>
    </citation>
    <scope>NUCLEOTIDE SEQUENCE</scope>
    <source>
        <strain evidence="10">CCMP 769</strain>
    </source>
</reference>
<evidence type="ECO:0000256" key="2">
    <source>
        <dbReference type="ARBA" id="ARBA00008263"/>
    </source>
</evidence>
<dbReference type="InterPro" id="IPR002205">
    <property type="entry name" value="Topo_IIA_dom_A"/>
</dbReference>
<evidence type="ECO:0000313" key="11">
    <source>
        <dbReference type="EMBL" id="CAE0054610.1"/>
    </source>
</evidence>
<evidence type="ECO:0000256" key="1">
    <source>
        <dbReference type="ARBA" id="ARBA00000185"/>
    </source>
</evidence>
<dbReference type="AlphaFoldDB" id="A0A7S3EID0"/>
<keyword evidence="6 7" id="KW-0413">Isomerase</keyword>
<protein>
    <recommendedName>
        <fullName evidence="3">DNA topoisomerase (ATP-hydrolyzing)</fullName>
        <ecNumber evidence="3">5.6.2.2</ecNumber>
    </recommendedName>
</protein>
<dbReference type="GO" id="GO:0006265">
    <property type="term" value="P:DNA topological change"/>
    <property type="evidence" value="ECO:0007669"/>
    <property type="project" value="UniProtKB-UniRule"/>
</dbReference>
<organism evidence="10">
    <name type="scientific">Rhodosorus marinus</name>
    <dbReference type="NCBI Taxonomy" id="101924"/>
    <lineage>
        <taxon>Eukaryota</taxon>
        <taxon>Rhodophyta</taxon>
        <taxon>Stylonematophyceae</taxon>
        <taxon>Stylonematales</taxon>
        <taxon>Stylonemataceae</taxon>
        <taxon>Rhodosorus</taxon>
    </lineage>
</organism>
<name>A0A7S3EID0_9RHOD</name>
<evidence type="ECO:0000256" key="7">
    <source>
        <dbReference type="PROSITE-ProRule" id="PRU01384"/>
    </source>
</evidence>
<evidence type="ECO:0000256" key="8">
    <source>
        <dbReference type="SAM" id="Coils"/>
    </source>
</evidence>
<comment type="similarity">
    <text evidence="2">Belongs to the type II topoisomerase GyrA/ParC subunit family.</text>
</comment>
<evidence type="ECO:0000256" key="4">
    <source>
        <dbReference type="ARBA" id="ARBA00023029"/>
    </source>
</evidence>
<dbReference type="EMBL" id="HBHW01029223">
    <property type="protein sequence ID" value="CAE0054610.1"/>
    <property type="molecule type" value="Transcribed_RNA"/>
</dbReference>
<evidence type="ECO:0000256" key="6">
    <source>
        <dbReference type="ARBA" id="ARBA00023235"/>
    </source>
</evidence>
<dbReference type="SMART" id="SM00434">
    <property type="entry name" value="TOP4c"/>
    <property type="match status" value="1"/>
</dbReference>
<keyword evidence="4 7" id="KW-0799">Topoisomerase</keyword>
<feature type="domain" description="Topo IIA-type catalytic" evidence="9">
    <location>
        <begin position="88"/>
        <end position="568"/>
    </location>
</feature>
<evidence type="ECO:0000256" key="5">
    <source>
        <dbReference type="ARBA" id="ARBA00023125"/>
    </source>
</evidence>
<dbReference type="GO" id="GO:0003918">
    <property type="term" value="F:DNA topoisomerase type II (double strand cut, ATP-hydrolyzing) activity"/>
    <property type="evidence" value="ECO:0007669"/>
    <property type="project" value="UniProtKB-EC"/>
</dbReference>